<dbReference type="EMBL" id="VSRR010008204">
    <property type="protein sequence ID" value="MPC48290.1"/>
    <property type="molecule type" value="Genomic_DNA"/>
</dbReference>
<comment type="caution">
    <text evidence="2">The sequence shown here is derived from an EMBL/GenBank/DDBJ whole genome shotgun (WGS) entry which is preliminary data.</text>
</comment>
<keyword evidence="3" id="KW-1185">Reference proteome</keyword>
<dbReference type="AlphaFoldDB" id="A0A5B7FKS7"/>
<proteinExistence type="predicted"/>
<sequence length="206" mass="23456">MTEQCRGVYPPNVITCLFIITIILYYFHIYSFIYSLYIYILYYVVFLHAPAVSAVRYFIYRHLLSVRSTWSGSPSVTHLPTPHSPFHYGREETWKLLLPGSVFQREEPSGKCTFPSRDGFALLSLLSTPRLATRYFPQHQTQNAYRGGTSALLSGRPIKTALASPTDLFNLPLDEVTQTLAWTLEAVSKTAFCLTTHRSPRQPGKL</sequence>
<evidence type="ECO:0000313" key="3">
    <source>
        <dbReference type="Proteomes" id="UP000324222"/>
    </source>
</evidence>
<dbReference type="Proteomes" id="UP000324222">
    <property type="component" value="Unassembled WGS sequence"/>
</dbReference>
<keyword evidence="1" id="KW-0472">Membrane</keyword>
<gene>
    <name evidence="2" type="ORF">E2C01_042058</name>
</gene>
<accession>A0A5B7FKS7</accession>
<evidence type="ECO:0000313" key="2">
    <source>
        <dbReference type="EMBL" id="MPC48290.1"/>
    </source>
</evidence>
<reference evidence="2 3" key="1">
    <citation type="submission" date="2019-05" db="EMBL/GenBank/DDBJ databases">
        <title>Another draft genome of Portunus trituberculatus and its Hox gene families provides insights of decapod evolution.</title>
        <authorList>
            <person name="Jeong J.-H."/>
            <person name="Song I."/>
            <person name="Kim S."/>
            <person name="Choi T."/>
            <person name="Kim D."/>
            <person name="Ryu S."/>
            <person name="Kim W."/>
        </authorList>
    </citation>
    <scope>NUCLEOTIDE SEQUENCE [LARGE SCALE GENOMIC DNA]</scope>
    <source>
        <tissue evidence="2">Muscle</tissue>
    </source>
</reference>
<feature type="transmembrane region" description="Helical" evidence="1">
    <location>
        <begin position="36"/>
        <end position="59"/>
    </location>
</feature>
<keyword evidence="1" id="KW-1133">Transmembrane helix</keyword>
<organism evidence="2 3">
    <name type="scientific">Portunus trituberculatus</name>
    <name type="common">Swimming crab</name>
    <name type="synonym">Neptunus trituberculatus</name>
    <dbReference type="NCBI Taxonomy" id="210409"/>
    <lineage>
        <taxon>Eukaryota</taxon>
        <taxon>Metazoa</taxon>
        <taxon>Ecdysozoa</taxon>
        <taxon>Arthropoda</taxon>
        <taxon>Crustacea</taxon>
        <taxon>Multicrustacea</taxon>
        <taxon>Malacostraca</taxon>
        <taxon>Eumalacostraca</taxon>
        <taxon>Eucarida</taxon>
        <taxon>Decapoda</taxon>
        <taxon>Pleocyemata</taxon>
        <taxon>Brachyura</taxon>
        <taxon>Eubrachyura</taxon>
        <taxon>Portunoidea</taxon>
        <taxon>Portunidae</taxon>
        <taxon>Portuninae</taxon>
        <taxon>Portunus</taxon>
    </lineage>
</organism>
<keyword evidence="1" id="KW-0812">Transmembrane</keyword>
<evidence type="ECO:0000256" key="1">
    <source>
        <dbReference type="SAM" id="Phobius"/>
    </source>
</evidence>
<name>A0A5B7FKS7_PORTR</name>
<feature type="transmembrane region" description="Helical" evidence="1">
    <location>
        <begin position="12"/>
        <end position="30"/>
    </location>
</feature>
<protein>
    <submittedName>
        <fullName evidence="2">Uncharacterized protein</fullName>
    </submittedName>
</protein>